<dbReference type="EMBL" id="JAFFZN010000049">
    <property type="protein sequence ID" value="MBO8189983.1"/>
    <property type="molecule type" value="Genomic_DNA"/>
</dbReference>
<evidence type="ECO:0000256" key="1">
    <source>
        <dbReference type="SAM" id="MobiDB-lite"/>
    </source>
</evidence>
<dbReference type="Proteomes" id="UP001518976">
    <property type="component" value="Unassembled WGS sequence"/>
</dbReference>
<feature type="compositionally biased region" description="Basic and acidic residues" evidence="1">
    <location>
        <begin position="51"/>
        <end position="82"/>
    </location>
</feature>
<proteinExistence type="predicted"/>
<reference evidence="2 3" key="1">
    <citation type="submission" date="2021-02" db="EMBL/GenBank/DDBJ databases">
        <title>Streptomyces spirodelae sp. nov., isolated from duckweed.</title>
        <authorList>
            <person name="Saimee Y."/>
            <person name="Duangmal K."/>
        </authorList>
    </citation>
    <scope>NUCLEOTIDE SEQUENCE [LARGE SCALE GENOMIC DNA]</scope>
    <source>
        <strain evidence="2 3">DW4-2</strain>
    </source>
</reference>
<name>A0ABS3X3M3_9ACTN</name>
<evidence type="ECO:0000313" key="3">
    <source>
        <dbReference type="Proteomes" id="UP001518976"/>
    </source>
</evidence>
<protein>
    <recommendedName>
        <fullName evidence="4">Serine/threonine protein kinase</fullName>
    </recommendedName>
</protein>
<dbReference type="RefSeq" id="WP_209268741.1">
    <property type="nucleotide sequence ID" value="NZ_JAFFZN010000049.1"/>
</dbReference>
<comment type="caution">
    <text evidence="2">The sequence shown here is derived from an EMBL/GenBank/DDBJ whole genome shotgun (WGS) entry which is preliminary data.</text>
</comment>
<evidence type="ECO:0000313" key="2">
    <source>
        <dbReference type="EMBL" id="MBO8189983.1"/>
    </source>
</evidence>
<organism evidence="2 3">
    <name type="scientific">Streptomyces spirodelae</name>
    <dbReference type="NCBI Taxonomy" id="2812904"/>
    <lineage>
        <taxon>Bacteria</taxon>
        <taxon>Bacillati</taxon>
        <taxon>Actinomycetota</taxon>
        <taxon>Actinomycetes</taxon>
        <taxon>Kitasatosporales</taxon>
        <taxon>Streptomycetaceae</taxon>
        <taxon>Streptomyces</taxon>
    </lineage>
</organism>
<evidence type="ECO:0008006" key="4">
    <source>
        <dbReference type="Google" id="ProtNLM"/>
    </source>
</evidence>
<gene>
    <name evidence="2" type="ORF">JW592_31720</name>
</gene>
<feature type="region of interest" description="Disordered" evidence="1">
    <location>
        <begin position="47"/>
        <end position="85"/>
    </location>
</feature>
<accession>A0ABS3X3M3</accession>
<sequence>MHQPQQRSTSRLRAVTLASTVALAVALALAVAVAGQDARLATRAFQAAHPGHTDDHASETHPSDVRPAPDRSLERRSAEGRHSAASCGLEIASPEGVAARACVLTRGRETWARTYYRNPTGHRLPVSLTLYGPGEAESRVRCTMRGDGRRGVCETPRGPGAGTREPGKGASTAVAEVFTAGGEQLLRADSGKRHR</sequence>
<keyword evidence="3" id="KW-1185">Reference proteome</keyword>